<feature type="domain" description="TonB-dependent receptor-like beta-barrel" evidence="12">
    <location>
        <begin position="414"/>
        <end position="1006"/>
    </location>
</feature>
<dbReference type="InterPro" id="IPR008969">
    <property type="entry name" value="CarboxyPept-like_regulatory"/>
</dbReference>
<dbReference type="NCBIfam" id="TIGR04056">
    <property type="entry name" value="OMP_RagA_SusC"/>
    <property type="match status" value="1"/>
</dbReference>
<dbReference type="Proteomes" id="UP000183040">
    <property type="component" value="Unassembled WGS sequence"/>
</dbReference>
<keyword evidence="2 8" id="KW-0813">Transport</keyword>
<evidence type="ECO:0000256" key="10">
    <source>
        <dbReference type="SAM" id="MobiDB-lite"/>
    </source>
</evidence>
<dbReference type="EMBL" id="FNRP01000008">
    <property type="protein sequence ID" value="SEA55696.1"/>
    <property type="molecule type" value="Genomic_DNA"/>
</dbReference>
<keyword evidence="6 8" id="KW-0472">Membrane</keyword>
<sequence length="1049" mass="116287">MKKKKKLISLAVFICYILNIQAQTGKKVTGKVVDVTGELAGVSVVIKGTAHGTTTDFNGIFQLSNVRPESVLQFSFIGYKTQEIKVGERNTFNIVMVEDAQTLDEVTVVAVGYGDVRRRDLTGAIGSANIGDLTKSPMSNITGSLGGRIAGVQVTSSDGGPGDNYDIVIRGVGSLTGSTSPLYVIDGFPSETSGLSSLDPNDIESIDILKDASATAIYGARGANGVVIITTKKGTAGKPTVTYNGSLTVSKVRNTPEVMNAYEFVKLQSEVITSADEFANTYLTDLYPTMESYIGASSYDWQDYIFRTAVSHNHHVSINGSQKGLQYAGSLSYNDQRGVIINSGLKRYQGRVNLIQKVNDRFKISFNANYSSNVQDGATASSATSSMSTAYMYSVWAFRPVSPTGTDLLNNMYDESINMTEDYRFNPVWSARYEYRHKTTNNLQFNTNAEYELIKNLRLKVSGGYTTRNYKNEEFNGSKTRTGNTHPSNTQSKGINAYLYESDSRSYLNENTLSYQLKKKKHNFNALLGLSFQKNTSYIHSITAEQITNESFGMAGLDKSSSTPTVTSSKGENTLMSYFGRINYNYDSRYYLTATMRADGSSKFSKNNRWGYFPSASLGWSFGREAFITENIKWLTNGKLRLSYGQTGNNRIGNYDYMAHLVTSDDVYKYPWNGEFTQGYVLSSMANDELKWETTEQVDLGVDLGFLNGRVNLTLDYYVKTTKDLLLDANIAASSGFSTATINVGKLRNKGFEVTLETVNIKNRNFTWTSNFNIAFNNNKIIALNSGQDYMTSYISWDNKYKNMPAYISKVGESAGKMYGFIYEGTYKYDDFDTSTDANGNTVHTLKEGVPAYVSNTQPGDPKYKDITGDGMITDEDKTTIGNGQPKHTGGFTNNFTWKNFDLNIFFQWSYGNDILNANRMVFENPASKQNTNMYATYINRWTPDNPTSNMPRSTANGSNEYSSLYVEDGSFLKLKNISLGYSFSPKVLAPLRISKARVYLSAENIATITGYSGSDPEVSTRHSALTPGFDWSAYPRAFNMSIGLNVTF</sequence>
<name>A0A1H4C5R4_9BACE</name>
<dbReference type="Pfam" id="PF00593">
    <property type="entry name" value="TonB_dep_Rec_b-barrel"/>
    <property type="match status" value="1"/>
</dbReference>
<organism evidence="14 15">
    <name type="scientific">Bacteroides xylanisolvens</name>
    <dbReference type="NCBI Taxonomy" id="371601"/>
    <lineage>
        <taxon>Bacteria</taxon>
        <taxon>Pseudomonadati</taxon>
        <taxon>Bacteroidota</taxon>
        <taxon>Bacteroidia</taxon>
        <taxon>Bacteroidales</taxon>
        <taxon>Bacteroidaceae</taxon>
        <taxon>Bacteroides</taxon>
    </lineage>
</organism>
<dbReference type="InterPro" id="IPR037066">
    <property type="entry name" value="Plug_dom_sf"/>
</dbReference>
<evidence type="ECO:0000313" key="14">
    <source>
        <dbReference type="EMBL" id="SEA55696.1"/>
    </source>
</evidence>
<evidence type="ECO:0000256" key="6">
    <source>
        <dbReference type="ARBA" id="ARBA00023136"/>
    </source>
</evidence>
<keyword evidence="5 9" id="KW-0798">TonB box</keyword>
<reference evidence="14 15" key="1">
    <citation type="submission" date="2016-10" db="EMBL/GenBank/DDBJ databases">
        <authorList>
            <person name="de Groot N.N."/>
        </authorList>
    </citation>
    <scope>NUCLEOTIDE SEQUENCE [LARGE SCALE GENOMIC DNA]</scope>
    <source>
        <strain evidence="14 15">NLAE-zl-G339</strain>
    </source>
</reference>
<comment type="subcellular location">
    <subcellularLocation>
        <location evidence="1 8">Cell outer membrane</location>
        <topology evidence="1 8">Multi-pass membrane protein</topology>
    </subcellularLocation>
</comment>
<dbReference type="InterPro" id="IPR000531">
    <property type="entry name" value="Beta-barrel_TonB"/>
</dbReference>
<dbReference type="SUPFAM" id="SSF49464">
    <property type="entry name" value="Carboxypeptidase regulatory domain-like"/>
    <property type="match status" value="1"/>
</dbReference>
<dbReference type="GO" id="GO:0009279">
    <property type="term" value="C:cell outer membrane"/>
    <property type="evidence" value="ECO:0007669"/>
    <property type="project" value="UniProtKB-SubCell"/>
</dbReference>
<protein>
    <submittedName>
        <fullName evidence="14">TonB-linked outer membrane protein, SusC/RagA family</fullName>
    </submittedName>
</protein>
<proteinExistence type="inferred from homology"/>
<dbReference type="AlphaFoldDB" id="A0A1H4C5R4"/>
<dbReference type="Pfam" id="PF13715">
    <property type="entry name" value="CarbopepD_reg_2"/>
    <property type="match status" value="1"/>
</dbReference>
<evidence type="ECO:0000256" key="2">
    <source>
        <dbReference type="ARBA" id="ARBA00022448"/>
    </source>
</evidence>
<dbReference type="Gene3D" id="2.40.170.20">
    <property type="entry name" value="TonB-dependent receptor, beta-barrel domain"/>
    <property type="match status" value="1"/>
</dbReference>
<evidence type="ECO:0000256" key="8">
    <source>
        <dbReference type="PROSITE-ProRule" id="PRU01360"/>
    </source>
</evidence>
<dbReference type="PROSITE" id="PS52016">
    <property type="entry name" value="TONB_DEPENDENT_REC_3"/>
    <property type="match status" value="1"/>
</dbReference>
<evidence type="ECO:0000256" key="9">
    <source>
        <dbReference type="RuleBase" id="RU003357"/>
    </source>
</evidence>
<evidence type="ECO:0000313" key="15">
    <source>
        <dbReference type="Proteomes" id="UP000183040"/>
    </source>
</evidence>
<evidence type="ECO:0000256" key="7">
    <source>
        <dbReference type="ARBA" id="ARBA00023237"/>
    </source>
</evidence>
<dbReference type="InterPro" id="IPR012910">
    <property type="entry name" value="Plug_dom"/>
</dbReference>
<dbReference type="Pfam" id="PF07715">
    <property type="entry name" value="Plug"/>
    <property type="match status" value="1"/>
</dbReference>
<feature type="domain" description="TonB-dependent receptor plug" evidence="13">
    <location>
        <begin position="119"/>
        <end position="226"/>
    </location>
</feature>
<dbReference type="InterPro" id="IPR036942">
    <property type="entry name" value="Beta-barrel_TonB_sf"/>
</dbReference>
<dbReference type="InterPro" id="IPR023996">
    <property type="entry name" value="TonB-dep_OMP_SusC/RagA"/>
</dbReference>
<dbReference type="Gene3D" id="2.170.130.10">
    <property type="entry name" value="TonB-dependent receptor, plug domain"/>
    <property type="match status" value="1"/>
</dbReference>
<dbReference type="SUPFAM" id="SSF56935">
    <property type="entry name" value="Porins"/>
    <property type="match status" value="1"/>
</dbReference>
<keyword evidence="3 8" id="KW-1134">Transmembrane beta strand</keyword>
<feature type="signal peptide" evidence="11">
    <location>
        <begin position="1"/>
        <end position="22"/>
    </location>
</feature>
<evidence type="ECO:0000256" key="3">
    <source>
        <dbReference type="ARBA" id="ARBA00022452"/>
    </source>
</evidence>
<evidence type="ECO:0000256" key="11">
    <source>
        <dbReference type="SAM" id="SignalP"/>
    </source>
</evidence>
<gene>
    <name evidence="14" type="ORF">SAMN04487924_10865</name>
</gene>
<accession>A0A1H4C5R4</accession>
<feature type="compositionally biased region" description="Polar residues" evidence="10">
    <location>
        <begin position="477"/>
        <end position="492"/>
    </location>
</feature>
<keyword evidence="7 8" id="KW-0998">Cell outer membrane</keyword>
<dbReference type="NCBIfam" id="TIGR04057">
    <property type="entry name" value="SusC_RagA_signa"/>
    <property type="match status" value="1"/>
</dbReference>
<keyword evidence="11" id="KW-0732">Signal</keyword>
<keyword evidence="4 8" id="KW-0812">Transmembrane</keyword>
<dbReference type="RefSeq" id="WP_009039227.1">
    <property type="nucleotide sequence ID" value="NZ_FNRP01000008.1"/>
</dbReference>
<evidence type="ECO:0000259" key="12">
    <source>
        <dbReference type="Pfam" id="PF00593"/>
    </source>
</evidence>
<evidence type="ECO:0000256" key="5">
    <source>
        <dbReference type="ARBA" id="ARBA00023077"/>
    </source>
</evidence>
<feature type="region of interest" description="Disordered" evidence="10">
    <location>
        <begin position="472"/>
        <end position="492"/>
    </location>
</feature>
<feature type="chain" id="PRO_5010172621" evidence="11">
    <location>
        <begin position="23"/>
        <end position="1049"/>
    </location>
</feature>
<dbReference type="FunFam" id="2.170.130.10:FF:000008">
    <property type="entry name" value="SusC/RagA family TonB-linked outer membrane protein"/>
    <property type="match status" value="1"/>
</dbReference>
<comment type="similarity">
    <text evidence="8 9">Belongs to the TonB-dependent receptor family.</text>
</comment>
<evidence type="ECO:0000256" key="1">
    <source>
        <dbReference type="ARBA" id="ARBA00004571"/>
    </source>
</evidence>
<dbReference type="InterPro" id="IPR023997">
    <property type="entry name" value="TonB-dep_OMP_SusC/RagA_CS"/>
</dbReference>
<evidence type="ECO:0000256" key="4">
    <source>
        <dbReference type="ARBA" id="ARBA00022692"/>
    </source>
</evidence>
<dbReference type="InterPro" id="IPR039426">
    <property type="entry name" value="TonB-dep_rcpt-like"/>
</dbReference>
<dbReference type="Gene3D" id="2.60.40.1120">
    <property type="entry name" value="Carboxypeptidase-like, regulatory domain"/>
    <property type="match status" value="1"/>
</dbReference>
<evidence type="ECO:0000259" key="13">
    <source>
        <dbReference type="Pfam" id="PF07715"/>
    </source>
</evidence>